<organism evidence="7 8">
    <name type="scientific">Eruca vesicaria subsp. sativa</name>
    <name type="common">Garden rocket</name>
    <name type="synonym">Eruca sativa</name>
    <dbReference type="NCBI Taxonomy" id="29727"/>
    <lineage>
        <taxon>Eukaryota</taxon>
        <taxon>Viridiplantae</taxon>
        <taxon>Streptophyta</taxon>
        <taxon>Embryophyta</taxon>
        <taxon>Tracheophyta</taxon>
        <taxon>Spermatophyta</taxon>
        <taxon>Magnoliopsida</taxon>
        <taxon>eudicotyledons</taxon>
        <taxon>Gunneridae</taxon>
        <taxon>Pentapetalae</taxon>
        <taxon>rosids</taxon>
        <taxon>malvids</taxon>
        <taxon>Brassicales</taxon>
        <taxon>Brassicaceae</taxon>
        <taxon>Brassiceae</taxon>
        <taxon>Eruca</taxon>
    </lineage>
</organism>
<feature type="domain" description="GRF-type" evidence="6">
    <location>
        <begin position="295"/>
        <end position="338"/>
    </location>
</feature>
<dbReference type="Proteomes" id="UP001642260">
    <property type="component" value="Unassembled WGS sequence"/>
</dbReference>
<evidence type="ECO:0000259" key="6">
    <source>
        <dbReference type="PROSITE" id="PS51999"/>
    </source>
</evidence>
<keyword evidence="2 4" id="KW-0863">Zinc-finger</keyword>
<dbReference type="GO" id="GO:0008270">
    <property type="term" value="F:zinc ion binding"/>
    <property type="evidence" value="ECO:0007669"/>
    <property type="project" value="UniProtKB-KW"/>
</dbReference>
<sequence length="446" mass="49903">MTDDNCSHSHNSPNNKRTDSNSPQDFAPEKTSQLQPSPSGTPDWLMTPKSPSIIYRSTIYDAADHPNSLPFHHLQYQGLQIFEPISPEPSPLNNVDPSALNTPRYDTSSRRDPPLHQITTDTSPNKSSGFAEHAHSVNAFAATATSKPLSSPIFDQSQEDFVDVSDSSPARPTPMHQPSAEECQLAAELLKQAPDPVRSLFAPLPQTLWEVFFSVLQSKKQALHITPSKFDFSDKFILEIAEPQNWITTFGYRSETILRLSSCEQHLLCFIMSSSSSSGLGISSKRSVYGIPKKCWCGKGLTIWGSNTKENPFRRFYRCEISLQRKSESHLFKWEDGAIRDEVRMVEAKLSDLVHDFKSLLKSVVEQLDSHKTWLDTLEVHMISKVAEHMLKMEEAMVEASRQLKDDMDATLSSNTAQLINNGHGHNFAVAVAIVGATACLYWKLL</sequence>
<name>A0ABC8LNV6_ERUVS</name>
<proteinExistence type="predicted"/>
<dbReference type="AlphaFoldDB" id="A0ABC8LNV6"/>
<feature type="compositionally biased region" description="Polar residues" evidence="5">
    <location>
        <begin position="91"/>
        <end position="106"/>
    </location>
</feature>
<feature type="compositionally biased region" description="Polar residues" evidence="5">
    <location>
        <begin position="117"/>
        <end position="128"/>
    </location>
</feature>
<evidence type="ECO:0000256" key="2">
    <source>
        <dbReference type="ARBA" id="ARBA00022771"/>
    </source>
</evidence>
<keyword evidence="8" id="KW-1185">Reference proteome</keyword>
<evidence type="ECO:0000256" key="4">
    <source>
        <dbReference type="PROSITE-ProRule" id="PRU01343"/>
    </source>
</evidence>
<feature type="region of interest" description="Disordered" evidence="5">
    <location>
        <begin position="160"/>
        <end position="179"/>
    </location>
</feature>
<evidence type="ECO:0000256" key="1">
    <source>
        <dbReference type="ARBA" id="ARBA00022723"/>
    </source>
</evidence>
<evidence type="ECO:0000313" key="8">
    <source>
        <dbReference type="Proteomes" id="UP001642260"/>
    </source>
</evidence>
<dbReference type="EMBL" id="CAKOAT010652932">
    <property type="protein sequence ID" value="CAH8385185.1"/>
    <property type="molecule type" value="Genomic_DNA"/>
</dbReference>
<accession>A0ABC8LNV6</accession>
<evidence type="ECO:0000256" key="3">
    <source>
        <dbReference type="ARBA" id="ARBA00022833"/>
    </source>
</evidence>
<keyword evidence="1" id="KW-0479">Metal-binding</keyword>
<dbReference type="PROSITE" id="PS51999">
    <property type="entry name" value="ZF_GRF"/>
    <property type="match status" value="1"/>
</dbReference>
<reference evidence="7 8" key="1">
    <citation type="submission" date="2022-03" db="EMBL/GenBank/DDBJ databases">
        <authorList>
            <person name="Macdonald S."/>
            <person name="Ahmed S."/>
            <person name="Newling K."/>
        </authorList>
    </citation>
    <scope>NUCLEOTIDE SEQUENCE [LARGE SCALE GENOMIC DNA]</scope>
</reference>
<feature type="compositionally biased region" description="Polar residues" evidence="5">
    <location>
        <begin position="8"/>
        <end position="40"/>
    </location>
</feature>
<feature type="region of interest" description="Disordered" evidence="5">
    <location>
        <begin position="1"/>
        <end position="48"/>
    </location>
</feature>
<gene>
    <name evidence="7" type="ORF">ERUC_LOCUS37668</name>
</gene>
<evidence type="ECO:0000256" key="5">
    <source>
        <dbReference type="SAM" id="MobiDB-lite"/>
    </source>
</evidence>
<protein>
    <recommendedName>
        <fullName evidence="6">GRF-type domain-containing protein</fullName>
    </recommendedName>
</protein>
<feature type="region of interest" description="Disordered" evidence="5">
    <location>
        <begin position="85"/>
        <end position="130"/>
    </location>
</feature>
<dbReference type="InterPro" id="IPR010666">
    <property type="entry name" value="Znf_GRF"/>
</dbReference>
<comment type="caution">
    <text evidence="7">The sequence shown here is derived from an EMBL/GenBank/DDBJ whole genome shotgun (WGS) entry which is preliminary data.</text>
</comment>
<dbReference type="PANTHER" id="PTHR33248">
    <property type="entry name" value="ZINC ION-BINDING PROTEIN"/>
    <property type="match status" value="1"/>
</dbReference>
<evidence type="ECO:0000313" key="7">
    <source>
        <dbReference type="EMBL" id="CAH8385185.1"/>
    </source>
</evidence>
<keyword evidence="3" id="KW-0862">Zinc</keyword>